<reference evidence="1 2" key="1">
    <citation type="journal article" date="2003" name="J. Bacteriol.">
        <title>Complete genome sequence of the broad-host-range vibriophage KVP40: comparative genomics of a T4-related bacteriophage.</title>
        <authorList>
            <person name="Miller E."/>
            <person name="Heidelberg J."/>
            <person name="Eisen J."/>
            <person name="Nelson W."/>
            <person name="Durkin A."/>
            <person name="Ciecko A."/>
            <person name="Feldblyum T."/>
            <person name="White O."/>
            <person name="Paulsen I."/>
            <person name="Nierman W."/>
            <person name="Lee J."/>
            <person name="Szczypinski B."/>
            <person name="Fraser C."/>
        </authorList>
    </citation>
    <scope>NUCLEOTIDE SEQUENCE</scope>
    <source>
        <strain evidence="2">Isolate Vibrio parahaemolyticus/Japan/Matsuzaki /1991</strain>
    </source>
</reference>
<organismHost>
    <name type="scientific">Vibrio parahaemolyticus</name>
    <dbReference type="NCBI Taxonomy" id="670"/>
</organismHost>
<evidence type="ECO:0000313" key="1">
    <source>
        <dbReference type="EMBL" id="AAQ64289.1"/>
    </source>
</evidence>
<keyword evidence="2" id="KW-1185">Reference proteome</keyword>
<dbReference type="KEGG" id="vg:2545862"/>
<gene>
    <name evidence="1" type="ORF">KVP40.0220</name>
</gene>
<dbReference type="RefSeq" id="NP_899466.1">
    <property type="nucleotide sequence ID" value="NC_005083.2"/>
</dbReference>
<proteinExistence type="predicted"/>
<name>Q6WHT4_BPKVM</name>
<organism evidence="1 2">
    <name type="scientific">Vibrio phage KVP40 (isolate Vibrio parahaemolyticus/Japan/Matsuzaki/1991)</name>
    <name type="common">KVP40</name>
    <name type="synonym">Bacteriophage KVP40</name>
    <dbReference type="NCBI Taxonomy" id="75320"/>
    <lineage>
        <taxon>Viruses</taxon>
        <taxon>Duplodnaviria</taxon>
        <taxon>Heunggongvirae</taxon>
        <taxon>Uroviricota</taxon>
        <taxon>Caudoviricetes</taxon>
        <taxon>Pantevenvirales</taxon>
        <taxon>Straboviridae</taxon>
        <taxon>Schizotequatrovirus</taxon>
        <taxon>Schizotequatrovirus KVP40</taxon>
    </lineage>
</organism>
<dbReference type="OrthoDB" id="19299at10239"/>
<accession>Q6WHT4</accession>
<sequence length="100" mass="11567">MPCSIRLWEANMSAPSTAHFFTVHENGEREHLGHIFCNCGWFFHEEHFLADIADDIERSEILNGTMKKGVEWDYVIAYGMAWSKETVMSHLPELAPRRGE</sequence>
<evidence type="ECO:0000313" key="2">
    <source>
        <dbReference type="Proteomes" id="UP000001785"/>
    </source>
</evidence>
<protein>
    <submittedName>
        <fullName evidence="1">Uncharacterized protein</fullName>
    </submittedName>
</protein>
<dbReference type="Proteomes" id="UP000001785">
    <property type="component" value="Segment"/>
</dbReference>
<dbReference type="GeneID" id="2545862"/>
<dbReference type="EMBL" id="AY283928">
    <property type="protein sequence ID" value="AAQ64289.1"/>
    <property type="molecule type" value="Genomic_DNA"/>
</dbReference>